<dbReference type="RefSeq" id="WP_195129139.1">
    <property type="nucleotide sequence ID" value="NZ_JADLQX010000006.1"/>
</dbReference>
<comment type="caution">
    <text evidence="2">The sequence shown here is derived from an EMBL/GenBank/DDBJ whole genome shotgun (WGS) entry which is preliminary data.</text>
</comment>
<evidence type="ECO:0000313" key="2">
    <source>
        <dbReference type="EMBL" id="MBF6297805.1"/>
    </source>
</evidence>
<keyword evidence="1" id="KW-1133">Transmembrane helix</keyword>
<reference evidence="2 3" key="1">
    <citation type="submission" date="2020-10" db="EMBL/GenBank/DDBJ databases">
        <title>Identification of Nocardia species via Next-generation sequencing and recognition of intraspecies genetic diversity.</title>
        <authorList>
            <person name="Li P."/>
            <person name="Li P."/>
            <person name="Lu B."/>
        </authorList>
    </citation>
    <scope>NUCLEOTIDE SEQUENCE [LARGE SCALE GENOMIC DNA]</scope>
    <source>
        <strain evidence="2 3">BJ06-0157</strain>
    </source>
</reference>
<keyword evidence="1" id="KW-0812">Transmembrane</keyword>
<dbReference type="Proteomes" id="UP000702209">
    <property type="component" value="Unassembled WGS sequence"/>
</dbReference>
<feature type="transmembrane region" description="Helical" evidence="1">
    <location>
        <begin position="6"/>
        <end position="24"/>
    </location>
</feature>
<keyword evidence="1" id="KW-0472">Membrane</keyword>
<evidence type="ECO:0000313" key="3">
    <source>
        <dbReference type="Proteomes" id="UP000702209"/>
    </source>
</evidence>
<protein>
    <submittedName>
        <fullName evidence="2">Uncharacterized protein</fullName>
    </submittedName>
</protein>
<evidence type="ECO:0000256" key="1">
    <source>
        <dbReference type="SAM" id="Phobius"/>
    </source>
</evidence>
<dbReference type="EMBL" id="JADLQX010000006">
    <property type="protein sequence ID" value="MBF6297805.1"/>
    <property type="molecule type" value="Genomic_DNA"/>
</dbReference>
<feature type="transmembrane region" description="Helical" evidence="1">
    <location>
        <begin position="173"/>
        <end position="195"/>
    </location>
</feature>
<name>A0ABS0CMG2_9NOCA</name>
<sequence length="233" mass="25323">MVWIPVAALVATVVGVVAGFYYFLANRRRNVVRFDFDSRRMISGVPGPQALRVSYGAAVIGNPHLVVATLVNRGQKDVRPDDFVQGQSLPIEVSTPVIAVIPDDGGTRLPIAITSSGLELAPVLLRRNRRYTITAITDGPPAFTVRDDVVADTDISWKESDAESASARFGVRLLIAGGALLTLNVVTAAVFASYFTKSQEVLHEQQRIIAEMYGKNIALDEALRRLLESPPPR</sequence>
<organism evidence="2 3">
    <name type="scientific">Nocardia amamiensis</name>
    <dbReference type="NCBI Taxonomy" id="404578"/>
    <lineage>
        <taxon>Bacteria</taxon>
        <taxon>Bacillati</taxon>
        <taxon>Actinomycetota</taxon>
        <taxon>Actinomycetes</taxon>
        <taxon>Mycobacteriales</taxon>
        <taxon>Nocardiaceae</taxon>
        <taxon>Nocardia</taxon>
    </lineage>
</organism>
<gene>
    <name evidence="2" type="ORF">IU459_09630</name>
</gene>
<keyword evidence="3" id="KW-1185">Reference proteome</keyword>
<proteinExistence type="predicted"/>
<accession>A0ABS0CMG2</accession>